<dbReference type="AlphaFoldDB" id="A0A5B7F232"/>
<feature type="transmembrane region" description="Helical" evidence="2">
    <location>
        <begin position="80"/>
        <end position="99"/>
    </location>
</feature>
<evidence type="ECO:0000256" key="1">
    <source>
        <dbReference type="SAM" id="MobiDB-lite"/>
    </source>
</evidence>
<reference evidence="3 4" key="1">
    <citation type="submission" date="2019-05" db="EMBL/GenBank/DDBJ databases">
        <title>Another draft genome of Portunus trituberculatus and its Hox gene families provides insights of decapod evolution.</title>
        <authorList>
            <person name="Jeong J.-H."/>
            <person name="Song I."/>
            <person name="Kim S."/>
            <person name="Choi T."/>
            <person name="Kim D."/>
            <person name="Ryu S."/>
            <person name="Kim W."/>
        </authorList>
    </citation>
    <scope>NUCLEOTIDE SEQUENCE [LARGE SCALE GENOMIC DNA]</scope>
    <source>
        <tissue evidence="3">Muscle</tissue>
    </source>
</reference>
<feature type="region of interest" description="Disordered" evidence="1">
    <location>
        <begin position="1"/>
        <end position="54"/>
    </location>
</feature>
<evidence type="ECO:0000313" key="3">
    <source>
        <dbReference type="EMBL" id="MPC39289.1"/>
    </source>
</evidence>
<keyword evidence="4" id="KW-1185">Reference proteome</keyword>
<proteinExistence type="predicted"/>
<feature type="compositionally biased region" description="Polar residues" evidence="1">
    <location>
        <begin position="29"/>
        <end position="40"/>
    </location>
</feature>
<evidence type="ECO:0000313" key="4">
    <source>
        <dbReference type="Proteomes" id="UP000324222"/>
    </source>
</evidence>
<keyword evidence="2" id="KW-1133">Transmembrane helix</keyword>
<comment type="caution">
    <text evidence="3">The sequence shown here is derived from an EMBL/GenBank/DDBJ whole genome shotgun (WGS) entry which is preliminary data.</text>
</comment>
<gene>
    <name evidence="3" type="ORF">E2C01_032820</name>
</gene>
<dbReference type="EMBL" id="VSRR010004316">
    <property type="protein sequence ID" value="MPC39289.1"/>
    <property type="molecule type" value="Genomic_DNA"/>
</dbReference>
<accession>A0A5B7F232</accession>
<evidence type="ECO:0000256" key="2">
    <source>
        <dbReference type="SAM" id="Phobius"/>
    </source>
</evidence>
<dbReference type="Proteomes" id="UP000324222">
    <property type="component" value="Unassembled WGS sequence"/>
</dbReference>
<name>A0A5B7F232_PORTR</name>
<protein>
    <submittedName>
        <fullName evidence="3">Uncharacterized protein</fullName>
    </submittedName>
</protein>
<keyword evidence="2" id="KW-0472">Membrane</keyword>
<sequence length="114" mass="12647">MSQTSTVFKKSLPLVPRSRSRRGNDGQSDRSGVPTSTTTIHRCPPDLPHRPRNPGVKTPHGLCLDLPEFIAATYRVDTDFLRLLLSGFLLALHCLRLLWLRGSVSGPMTYDCAC</sequence>
<keyword evidence="2" id="KW-0812">Transmembrane</keyword>
<organism evidence="3 4">
    <name type="scientific">Portunus trituberculatus</name>
    <name type="common">Swimming crab</name>
    <name type="synonym">Neptunus trituberculatus</name>
    <dbReference type="NCBI Taxonomy" id="210409"/>
    <lineage>
        <taxon>Eukaryota</taxon>
        <taxon>Metazoa</taxon>
        <taxon>Ecdysozoa</taxon>
        <taxon>Arthropoda</taxon>
        <taxon>Crustacea</taxon>
        <taxon>Multicrustacea</taxon>
        <taxon>Malacostraca</taxon>
        <taxon>Eumalacostraca</taxon>
        <taxon>Eucarida</taxon>
        <taxon>Decapoda</taxon>
        <taxon>Pleocyemata</taxon>
        <taxon>Brachyura</taxon>
        <taxon>Eubrachyura</taxon>
        <taxon>Portunoidea</taxon>
        <taxon>Portunidae</taxon>
        <taxon>Portuninae</taxon>
        <taxon>Portunus</taxon>
    </lineage>
</organism>